<reference evidence="5" key="1">
    <citation type="journal article" date="2019" name="Gigascience">
        <title>De novo genome assembly of the endangered Acer yangbiense, a plant species with extremely small populations endemic to Yunnan Province, China.</title>
        <authorList>
            <person name="Yang J."/>
            <person name="Wariss H.M."/>
            <person name="Tao L."/>
            <person name="Zhang R."/>
            <person name="Yun Q."/>
            <person name="Hollingsworth P."/>
            <person name="Dao Z."/>
            <person name="Luo G."/>
            <person name="Guo H."/>
            <person name="Ma Y."/>
            <person name="Sun W."/>
        </authorList>
    </citation>
    <scope>NUCLEOTIDE SEQUENCE [LARGE SCALE GENOMIC DNA]</scope>
    <source>
        <strain evidence="5">cv. Malutang</strain>
    </source>
</reference>
<evidence type="ECO:0000313" key="4">
    <source>
        <dbReference type="EMBL" id="TXG72223.1"/>
    </source>
</evidence>
<evidence type="ECO:0000256" key="2">
    <source>
        <dbReference type="ARBA" id="ARBA00022690"/>
    </source>
</evidence>
<keyword evidence="2" id="KW-0646">Protease inhibitor</keyword>
<keyword evidence="3" id="KW-0722">Serine protease inhibitor</keyword>
<accession>A0A5C7IS52</accession>
<keyword evidence="5" id="KW-1185">Reference proteome</keyword>
<dbReference type="GO" id="GO:0004867">
    <property type="term" value="F:serine-type endopeptidase inhibitor activity"/>
    <property type="evidence" value="ECO:0007669"/>
    <property type="project" value="UniProtKB-KW"/>
</dbReference>
<protein>
    <submittedName>
        <fullName evidence="4">Uncharacterized protein</fullName>
    </submittedName>
</protein>
<dbReference type="Pfam" id="PF00280">
    <property type="entry name" value="potato_inhibit"/>
    <property type="match status" value="2"/>
</dbReference>
<comment type="similarity">
    <text evidence="1">Belongs to the protease inhibitor I13 (potato type I serine protease inhibitor) family.</text>
</comment>
<dbReference type="GO" id="GO:0009611">
    <property type="term" value="P:response to wounding"/>
    <property type="evidence" value="ECO:0007669"/>
    <property type="project" value="InterPro"/>
</dbReference>
<dbReference type="OrthoDB" id="10013825at2759"/>
<dbReference type="PRINTS" id="PR00292">
    <property type="entry name" value="POTATOINHBTR"/>
</dbReference>
<dbReference type="InterPro" id="IPR036354">
    <property type="entry name" value="Prot_inh_pot1_sf"/>
</dbReference>
<evidence type="ECO:0000256" key="3">
    <source>
        <dbReference type="ARBA" id="ARBA00022900"/>
    </source>
</evidence>
<name>A0A5C7IS52_9ROSI</name>
<gene>
    <name evidence="4" type="ORF">EZV62_000802</name>
</gene>
<dbReference type="PANTHER" id="PTHR33091">
    <property type="entry name" value="PROTEIN, PUTATIVE, EXPRESSED-RELATED"/>
    <property type="match status" value="1"/>
</dbReference>
<dbReference type="SUPFAM" id="SSF54654">
    <property type="entry name" value="CI-2 family of serine protease inhibitors"/>
    <property type="match status" value="2"/>
</dbReference>
<dbReference type="AlphaFoldDB" id="A0A5C7IS52"/>
<comment type="caution">
    <text evidence="4">The sequence shown here is derived from an EMBL/GenBank/DDBJ whole genome shotgun (WGS) entry which is preliminary data.</text>
</comment>
<dbReference type="PANTHER" id="PTHR33091:SF83">
    <property type="entry name" value="SERINE PROTEASE INHIBITOR, POTATO INHIBITOR I-TYPE FAMILY PROTEIN-RELATED"/>
    <property type="match status" value="1"/>
</dbReference>
<dbReference type="EMBL" id="VAHF01000001">
    <property type="protein sequence ID" value="TXG72223.1"/>
    <property type="molecule type" value="Genomic_DNA"/>
</dbReference>
<proteinExistence type="inferred from homology"/>
<dbReference type="Proteomes" id="UP000323000">
    <property type="component" value="Chromosome 1"/>
</dbReference>
<evidence type="ECO:0000256" key="1">
    <source>
        <dbReference type="ARBA" id="ARBA00008210"/>
    </source>
</evidence>
<sequence>MSDICGDYEGKASWPELVGAQGVDAAATIERENPNVSAIILLEGTPVTRDISCTRVRVWVNSNGIIIEIPRIGKDSWPELVGVQGEEAAATIERENPTVSALILLEGSIVLPMFLCTRVYVWVNTNGICVEVPMIG</sequence>
<dbReference type="InterPro" id="IPR000864">
    <property type="entry name" value="Prot_inh_pot1"/>
</dbReference>
<dbReference type="PROSITE" id="PS00285">
    <property type="entry name" value="POTATO_INHIBITOR"/>
    <property type="match status" value="2"/>
</dbReference>
<evidence type="ECO:0000313" key="5">
    <source>
        <dbReference type="Proteomes" id="UP000323000"/>
    </source>
</evidence>
<dbReference type="Gene3D" id="3.30.10.10">
    <property type="entry name" value="Trypsin Inhibitor V, subunit A"/>
    <property type="match status" value="2"/>
</dbReference>
<organism evidence="4 5">
    <name type="scientific">Acer yangbiense</name>
    <dbReference type="NCBI Taxonomy" id="1000413"/>
    <lineage>
        <taxon>Eukaryota</taxon>
        <taxon>Viridiplantae</taxon>
        <taxon>Streptophyta</taxon>
        <taxon>Embryophyta</taxon>
        <taxon>Tracheophyta</taxon>
        <taxon>Spermatophyta</taxon>
        <taxon>Magnoliopsida</taxon>
        <taxon>eudicotyledons</taxon>
        <taxon>Gunneridae</taxon>
        <taxon>Pentapetalae</taxon>
        <taxon>rosids</taxon>
        <taxon>malvids</taxon>
        <taxon>Sapindales</taxon>
        <taxon>Sapindaceae</taxon>
        <taxon>Hippocastanoideae</taxon>
        <taxon>Acereae</taxon>
        <taxon>Acer</taxon>
    </lineage>
</organism>